<feature type="domain" description="GEVED" evidence="5">
    <location>
        <begin position="90"/>
        <end position="167"/>
    </location>
</feature>
<protein>
    <submittedName>
        <fullName evidence="6">GEVED domain-containing protein</fullName>
    </submittedName>
</protein>
<feature type="domain" description="Secretion system C-terminal sorting" evidence="4">
    <location>
        <begin position="1435"/>
        <end position="1511"/>
    </location>
</feature>
<dbReference type="Proteomes" id="UP001182991">
    <property type="component" value="Unassembled WGS sequence"/>
</dbReference>
<sequence length="1513" mass="159660">MKKIILLCFATLLATLMWTPGHAQYCAPEATNSDRYVDSFSTTAGSENISNASSGFSTAGYGDFTSLTVEQGLNGAVNFEVNIEGGNAGFRIWVDWNQDDVFDSTDEVAFQSSGYSIAHSGTFTIPANALEGETRMRIVSHWLNSSGEVDPCETGFTYGEFEDYTFNVTSTVSWDCPLLEANIGDSCDDGDPNTMNDVVNENCNCEGIIPPDGMVCDAPIEITSLPYTTTDNTENYGDDYSPADKPANAPGVIGNPSSNYLGGDDVVYSYTAVANGVVDISVTGHGTWAGVFVFTGCTPFESTVGGQTNSSASVDLEVMGLPVNAGTTYYIVISTYASPQSTDYTLNVTASVYDCPALEVNFGSACDDGNSQTYDDTVNENCECEGILYECPALEANFGDSCDDGDSNTVNDTINENCECEGISITTNDEACTATDIACGDTITQSLVGATESMEDDCFGTGSADVWFSFTSDGSQIVTVAETSPLDAVVQLFAGDECGNITEAGACDDFPEEFIVTEAGNYYLRVRPYSSSNDEGIITVNLTCEDFDCPNEQVNFGDVCDDGDPNTINDTVDENCNCLGELPAEGSVCESAIALDCNVDPVTYSSANSSGTNTTSCSMGDYGLWFTFMGTGGDITVNSSATFDHEMSINSGSCGSLVNIGCDDGSTGAEEYTISASVENETYYVYVAHYSSFTSGTGDITISIDCATPPACLTPALALEVQDASGDPIEACIEAGGEYYVLATLSGGEGNTTYNVSANSGVEIAVAAEDSQVFGPFTVGTNVSVTAVGAQDGDCDVSASINSPEVCPPSNDNCDEAIPLVCGETITGSTASATASGLSATCSGFTSSSALDVFYSFEADGTSDYTVSLDAASGNFFDGILFVYSDVCGNLTNLGCSDGGNPEEMTLIAPAAGTYTVRLFRYTGTGNYTLGLECTSAVSGYVYESGAWTPSDPNGNATASDDITVVDGEASFTSDIEVNNITVNSGATLNVESVLTINGDITNDGDMVFKSTATSDGELAAVPASSSIIGDMTVERYMSDNRSYRMISSPVTTTSSIQANWQEGATSATENPNPGYGTHITGSESGDNGFDATITGNPSLFTLNATSQAFDAVDNTNVNMLNAGEGYLIFVRGDRDIDLSSNDSHSATTLRTTGSMLTGTFTEDTNVSNIQGEFNMVANPYQSAVNINLVIADSDNLNANFAYVYDPNLGTNGAYVTVDLSDGSNSSGSAANQFLQPGQAAQVATASNATTSIIFNESAKSPNNHTTTFRSTSVTNGTFIVGQLFTAENYAAGNTLHDSFKLMFDASFDNALTNEDAIKPFNFTENMGLGSLGAVYSVERRQIPVENEQIALYTDNYEHEAYSLVLKVENLESDVTAYFVDSFTGEEVALIEGDNLINFNVNQDSEASRATDRFYISFAASLAVENVSLNSSLQLYPNPTTIEDGFYLSSSLWKNQMVDISVRDLLGRVVYSTQQMFTNGRIHVSPGNSLGNGTYFVEVNQGDQSIVKRFITK</sequence>
<keyword evidence="1 2" id="KW-0732">Signal</keyword>
<dbReference type="Pfam" id="PF04151">
    <property type="entry name" value="PPC"/>
    <property type="match status" value="1"/>
</dbReference>
<comment type="caution">
    <text evidence="6">The sequence shown here is derived from an EMBL/GenBank/DDBJ whole genome shotgun (WGS) entry which is preliminary data.</text>
</comment>
<evidence type="ECO:0000259" key="3">
    <source>
        <dbReference type="Pfam" id="PF04151"/>
    </source>
</evidence>
<evidence type="ECO:0000256" key="1">
    <source>
        <dbReference type="ARBA" id="ARBA00022729"/>
    </source>
</evidence>
<dbReference type="RefSeq" id="WP_311401057.1">
    <property type="nucleotide sequence ID" value="NZ_JAVRBG010000004.1"/>
</dbReference>
<accession>A0ABU2KHB2</accession>
<dbReference type="NCBIfam" id="TIGR04183">
    <property type="entry name" value="Por_Secre_tail"/>
    <property type="match status" value="1"/>
</dbReference>
<dbReference type="Gene3D" id="2.60.120.380">
    <property type="match status" value="2"/>
</dbReference>
<organism evidence="6 7">
    <name type="scientific">Mesonia ostreae</name>
    <dbReference type="NCBI Taxonomy" id="861110"/>
    <lineage>
        <taxon>Bacteria</taxon>
        <taxon>Pseudomonadati</taxon>
        <taxon>Bacteroidota</taxon>
        <taxon>Flavobacteriia</taxon>
        <taxon>Flavobacteriales</taxon>
        <taxon>Flavobacteriaceae</taxon>
        <taxon>Mesonia</taxon>
    </lineage>
</organism>
<gene>
    <name evidence="6" type="ORF">RLT85_05630</name>
</gene>
<dbReference type="InterPro" id="IPR007280">
    <property type="entry name" value="Peptidase_C_arc/bac"/>
</dbReference>
<name>A0ABU2KHB2_9FLAO</name>
<dbReference type="InterPro" id="IPR045474">
    <property type="entry name" value="GEVED"/>
</dbReference>
<dbReference type="SUPFAM" id="SSF89260">
    <property type="entry name" value="Collagen-binding domain"/>
    <property type="match status" value="1"/>
</dbReference>
<keyword evidence="7" id="KW-1185">Reference proteome</keyword>
<feature type="domain" description="Peptidase C-terminal archaeal/bacterial" evidence="3">
    <location>
        <begin position="854"/>
        <end position="919"/>
    </location>
</feature>
<evidence type="ECO:0000259" key="5">
    <source>
        <dbReference type="Pfam" id="PF20009"/>
    </source>
</evidence>
<dbReference type="EMBL" id="JAVRBG010000004">
    <property type="protein sequence ID" value="MDT0294108.1"/>
    <property type="molecule type" value="Genomic_DNA"/>
</dbReference>
<dbReference type="InterPro" id="IPR026444">
    <property type="entry name" value="Secre_tail"/>
</dbReference>
<feature type="signal peptide" evidence="2">
    <location>
        <begin position="1"/>
        <end position="23"/>
    </location>
</feature>
<proteinExistence type="predicted"/>
<feature type="chain" id="PRO_5046392723" evidence="2">
    <location>
        <begin position="24"/>
        <end position="1513"/>
    </location>
</feature>
<evidence type="ECO:0000256" key="2">
    <source>
        <dbReference type="SAM" id="SignalP"/>
    </source>
</evidence>
<dbReference type="Pfam" id="PF20009">
    <property type="entry name" value="GEVED"/>
    <property type="match status" value="1"/>
</dbReference>
<dbReference type="Pfam" id="PF18962">
    <property type="entry name" value="Por_Secre_tail"/>
    <property type="match status" value="1"/>
</dbReference>
<reference evidence="7" key="1">
    <citation type="submission" date="2023-07" db="EMBL/GenBank/DDBJ databases">
        <title>Isolating and identifying novel microbial strains from the Mariana Trench.</title>
        <authorList>
            <person name="Fu H."/>
        </authorList>
    </citation>
    <scope>NUCLEOTIDE SEQUENCE [LARGE SCALE GENOMIC DNA]</scope>
    <source>
        <strain evidence="7">T-y2</strain>
    </source>
</reference>
<evidence type="ECO:0000259" key="4">
    <source>
        <dbReference type="Pfam" id="PF18962"/>
    </source>
</evidence>
<evidence type="ECO:0000313" key="7">
    <source>
        <dbReference type="Proteomes" id="UP001182991"/>
    </source>
</evidence>
<evidence type="ECO:0000313" key="6">
    <source>
        <dbReference type="EMBL" id="MDT0294108.1"/>
    </source>
</evidence>